<gene>
    <name evidence="2" type="ORF">BpHYR1_029177</name>
</gene>
<evidence type="ECO:0000313" key="3">
    <source>
        <dbReference type="Proteomes" id="UP000276133"/>
    </source>
</evidence>
<name>A0A3M7T4P9_BRAPC</name>
<dbReference type="AlphaFoldDB" id="A0A3M7T4P9"/>
<keyword evidence="1" id="KW-1133">Transmembrane helix</keyword>
<proteinExistence type="predicted"/>
<feature type="transmembrane region" description="Helical" evidence="1">
    <location>
        <begin position="95"/>
        <end position="111"/>
    </location>
</feature>
<keyword evidence="1" id="KW-0812">Transmembrane</keyword>
<organism evidence="2 3">
    <name type="scientific">Brachionus plicatilis</name>
    <name type="common">Marine rotifer</name>
    <name type="synonym">Brachionus muelleri</name>
    <dbReference type="NCBI Taxonomy" id="10195"/>
    <lineage>
        <taxon>Eukaryota</taxon>
        <taxon>Metazoa</taxon>
        <taxon>Spiralia</taxon>
        <taxon>Gnathifera</taxon>
        <taxon>Rotifera</taxon>
        <taxon>Eurotatoria</taxon>
        <taxon>Monogononta</taxon>
        <taxon>Pseudotrocha</taxon>
        <taxon>Ploima</taxon>
        <taxon>Brachionidae</taxon>
        <taxon>Brachionus</taxon>
    </lineage>
</organism>
<comment type="caution">
    <text evidence="2">The sequence shown here is derived from an EMBL/GenBank/DDBJ whole genome shotgun (WGS) entry which is preliminary data.</text>
</comment>
<evidence type="ECO:0000313" key="2">
    <source>
        <dbReference type="EMBL" id="RNA42798.1"/>
    </source>
</evidence>
<protein>
    <submittedName>
        <fullName evidence="2">Uncharacterized protein</fullName>
    </submittedName>
</protein>
<dbReference type="Proteomes" id="UP000276133">
    <property type="component" value="Unassembled WGS sequence"/>
</dbReference>
<keyword evidence="3" id="KW-1185">Reference proteome</keyword>
<sequence length="123" mass="14678">MLQSCVSSLGPLWKKKEIYEFNLINFLDKDVEFTKAFCRGRLPLQNALRNIIFCDKLIEIKNYDIIIDRSELSSLKKIFDIKNFLDKEHYKISEAFLNLLGIVIWLCNLILKMENWKIQDYKI</sequence>
<keyword evidence="1" id="KW-0472">Membrane</keyword>
<reference evidence="2 3" key="1">
    <citation type="journal article" date="2018" name="Sci. Rep.">
        <title>Genomic signatures of local adaptation to the degree of environmental predictability in rotifers.</title>
        <authorList>
            <person name="Franch-Gras L."/>
            <person name="Hahn C."/>
            <person name="Garcia-Roger E.M."/>
            <person name="Carmona M.J."/>
            <person name="Serra M."/>
            <person name="Gomez A."/>
        </authorList>
    </citation>
    <scope>NUCLEOTIDE SEQUENCE [LARGE SCALE GENOMIC DNA]</scope>
    <source>
        <strain evidence="2">HYR1</strain>
    </source>
</reference>
<evidence type="ECO:0000256" key="1">
    <source>
        <dbReference type="SAM" id="Phobius"/>
    </source>
</evidence>
<dbReference type="EMBL" id="REGN01000318">
    <property type="protein sequence ID" value="RNA42798.1"/>
    <property type="molecule type" value="Genomic_DNA"/>
</dbReference>
<accession>A0A3M7T4P9</accession>